<dbReference type="Proteomes" id="UP001239213">
    <property type="component" value="Unassembled WGS sequence"/>
</dbReference>
<keyword evidence="2" id="KW-1185">Reference proteome</keyword>
<dbReference type="EMBL" id="MPDP01000057">
    <property type="protein sequence ID" value="KAK1487170.1"/>
    <property type="molecule type" value="Genomic_DNA"/>
</dbReference>
<sequence>MAGTPTHRRAGRSLWGGIPEVTRMNISFTCMHTLSINRLTSAILCQNPRSQETLWDAFLTLTSLAVTLLHYYLPLLSPLWEALFPKLVDLEQESNFLRKFVQSLLETGDHSDFTKLNASTTLALGSKLQLSQPKHEERQGMIGLFTNCPISTLLFMRACVYLPQERCRFHVTRQNRTPLLMDISYPKIRSWHSTFPDGWQFKTTLIDNVYFLPLGLAHGLALGGSKLGYFINVELEVLGQGSLLKCSLLQVSY</sequence>
<name>A0AAI9Y535_9PEZI</name>
<organism evidence="1 2">
    <name type="scientific">Colletotrichum cuscutae</name>
    <dbReference type="NCBI Taxonomy" id="1209917"/>
    <lineage>
        <taxon>Eukaryota</taxon>
        <taxon>Fungi</taxon>
        <taxon>Dikarya</taxon>
        <taxon>Ascomycota</taxon>
        <taxon>Pezizomycotina</taxon>
        <taxon>Sordariomycetes</taxon>
        <taxon>Hypocreomycetidae</taxon>
        <taxon>Glomerellales</taxon>
        <taxon>Glomerellaceae</taxon>
        <taxon>Colletotrichum</taxon>
        <taxon>Colletotrichum acutatum species complex</taxon>
    </lineage>
</organism>
<gene>
    <name evidence="1" type="ORF">CCUS01_03514</name>
</gene>
<reference evidence="1" key="1">
    <citation type="submission" date="2016-11" db="EMBL/GenBank/DDBJ databases">
        <title>The genome sequence of Colletotrichum cuscutae.</title>
        <authorList>
            <person name="Baroncelli R."/>
        </authorList>
    </citation>
    <scope>NUCLEOTIDE SEQUENCE</scope>
    <source>
        <strain evidence="1">IMI 304802</strain>
    </source>
</reference>
<proteinExistence type="predicted"/>
<dbReference type="AlphaFoldDB" id="A0AAI9Y535"/>
<accession>A0AAI9Y535</accession>
<evidence type="ECO:0000313" key="1">
    <source>
        <dbReference type="EMBL" id="KAK1487170.1"/>
    </source>
</evidence>
<protein>
    <submittedName>
        <fullName evidence="1">Uncharacterized protein</fullName>
    </submittedName>
</protein>
<comment type="caution">
    <text evidence="1">The sequence shown here is derived from an EMBL/GenBank/DDBJ whole genome shotgun (WGS) entry which is preliminary data.</text>
</comment>
<evidence type="ECO:0000313" key="2">
    <source>
        <dbReference type="Proteomes" id="UP001239213"/>
    </source>
</evidence>